<evidence type="ECO:0000256" key="1">
    <source>
        <dbReference type="SAM" id="MobiDB-lite"/>
    </source>
</evidence>
<proteinExistence type="predicted"/>
<reference evidence="3 4" key="1">
    <citation type="journal article" date="2020" name="Nat. Commun.">
        <title>Genome of Tripterygium wilfordii and identification of cytochrome P450 involved in triptolide biosynthesis.</title>
        <authorList>
            <person name="Tu L."/>
            <person name="Su P."/>
            <person name="Zhang Z."/>
            <person name="Gao L."/>
            <person name="Wang J."/>
            <person name="Hu T."/>
            <person name="Zhou J."/>
            <person name="Zhang Y."/>
            <person name="Zhao Y."/>
            <person name="Liu Y."/>
            <person name="Song Y."/>
            <person name="Tong Y."/>
            <person name="Lu Y."/>
            <person name="Yang J."/>
            <person name="Xu C."/>
            <person name="Jia M."/>
            <person name="Peters R.J."/>
            <person name="Huang L."/>
            <person name="Gao W."/>
        </authorList>
    </citation>
    <scope>NUCLEOTIDE SEQUENCE [LARGE SCALE GENOMIC DNA]</scope>
    <source>
        <strain evidence="4">cv. XIE 37</strain>
        <tissue evidence="3">Leaf</tissue>
    </source>
</reference>
<feature type="compositionally biased region" description="Low complexity" evidence="1">
    <location>
        <begin position="32"/>
        <end position="47"/>
    </location>
</feature>
<sequence length="162" mass="17722">MNSGSIDSSPQPVAQASDVEPPAPAVNGENCSAPESLSVSSASSKSSGAKKESTESPQILHKLASLNHSQKPEDYWIRASKKGTMIFAIPGEPGLTELVGDFKIHFHDQQGDLYCVRWEMSYVPVQYFLAEMTNIMKVNDTSLLQTIVTAFFMEEHKTPTLC</sequence>
<dbReference type="InterPro" id="IPR055183">
    <property type="entry name" value="PTEN2A/B_C2"/>
</dbReference>
<dbReference type="AlphaFoldDB" id="A0A7J7CQ00"/>
<feature type="region of interest" description="Disordered" evidence="1">
    <location>
        <begin position="1"/>
        <end position="66"/>
    </location>
</feature>
<dbReference type="Proteomes" id="UP000593562">
    <property type="component" value="Unassembled WGS sequence"/>
</dbReference>
<protein>
    <submittedName>
        <fullName evidence="3">Phosphatidylinositol 3 4 5-trisphosphate 3-phosphatase</fullName>
    </submittedName>
</protein>
<name>A0A7J7CQ00_TRIWF</name>
<keyword evidence="4" id="KW-1185">Reference proteome</keyword>
<gene>
    <name evidence="3" type="ORF">HS088_TW14G00319</name>
</gene>
<evidence type="ECO:0000259" key="2">
    <source>
        <dbReference type="Pfam" id="PF22918"/>
    </source>
</evidence>
<dbReference type="Pfam" id="PF22918">
    <property type="entry name" value="PTEN2_C2"/>
    <property type="match status" value="1"/>
</dbReference>
<comment type="caution">
    <text evidence="3">The sequence shown here is derived from an EMBL/GenBank/DDBJ whole genome shotgun (WGS) entry which is preliminary data.</text>
</comment>
<feature type="domain" description="PTEN2A/B C2" evidence="2">
    <location>
        <begin position="65"/>
        <end position="115"/>
    </location>
</feature>
<dbReference type="InParanoid" id="A0A7J7CQ00"/>
<organism evidence="3 4">
    <name type="scientific">Tripterygium wilfordii</name>
    <name type="common">Thunder God vine</name>
    <dbReference type="NCBI Taxonomy" id="458696"/>
    <lineage>
        <taxon>Eukaryota</taxon>
        <taxon>Viridiplantae</taxon>
        <taxon>Streptophyta</taxon>
        <taxon>Embryophyta</taxon>
        <taxon>Tracheophyta</taxon>
        <taxon>Spermatophyta</taxon>
        <taxon>Magnoliopsida</taxon>
        <taxon>eudicotyledons</taxon>
        <taxon>Gunneridae</taxon>
        <taxon>Pentapetalae</taxon>
        <taxon>rosids</taxon>
        <taxon>fabids</taxon>
        <taxon>Celastrales</taxon>
        <taxon>Celastraceae</taxon>
        <taxon>Tripterygium</taxon>
    </lineage>
</organism>
<dbReference type="EMBL" id="JAAARO010000014">
    <property type="protein sequence ID" value="KAF5736183.1"/>
    <property type="molecule type" value="Genomic_DNA"/>
</dbReference>
<feature type="compositionally biased region" description="Polar residues" evidence="1">
    <location>
        <begin position="1"/>
        <end position="14"/>
    </location>
</feature>
<evidence type="ECO:0000313" key="4">
    <source>
        <dbReference type="Proteomes" id="UP000593562"/>
    </source>
</evidence>
<evidence type="ECO:0000313" key="3">
    <source>
        <dbReference type="EMBL" id="KAF5736183.1"/>
    </source>
</evidence>
<accession>A0A7J7CQ00</accession>